<protein>
    <submittedName>
        <fullName evidence="1">Uncharacterized protein</fullName>
    </submittedName>
</protein>
<reference evidence="1 2" key="1">
    <citation type="submission" date="2011-11" db="EMBL/GenBank/DDBJ databases">
        <title>The Genome Sequence of Fusarium oxysporum PHW815.</title>
        <authorList>
            <consortium name="The Broad Institute Genome Sequencing Platform"/>
            <person name="Ma L.-J."/>
            <person name="Gale L.R."/>
            <person name="Schwartz D.C."/>
            <person name="Zhou S."/>
            <person name="Corby-Kistler H."/>
            <person name="Young S.K."/>
            <person name="Zeng Q."/>
            <person name="Gargeya S."/>
            <person name="Fitzgerald M."/>
            <person name="Haas B."/>
            <person name="Abouelleil A."/>
            <person name="Alvarado L."/>
            <person name="Arachchi H.M."/>
            <person name="Berlin A."/>
            <person name="Brown A."/>
            <person name="Chapman S.B."/>
            <person name="Chen Z."/>
            <person name="Dunbar C."/>
            <person name="Freedman E."/>
            <person name="Gearin G."/>
            <person name="Goldberg J."/>
            <person name="Griggs A."/>
            <person name="Gujja S."/>
            <person name="Heiman D."/>
            <person name="Howarth C."/>
            <person name="Larson L."/>
            <person name="Lui A."/>
            <person name="MacDonald P.J.P."/>
            <person name="Montmayeur A."/>
            <person name="Murphy C."/>
            <person name="Neiman D."/>
            <person name="Pearson M."/>
            <person name="Priest M."/>
            <person name="Roberts A."/>
            <person name="Saif S."/>
            <person name="Shea T."/>
            <person name="Shenoy N."/>
            <person name="Sisk P."/>
            <person name="Stolte C."/>
            <person name="Sykes S."/>
            <person name="Wortman J."/>
            <person name="Nusbaum C."/>
            <person name="Birren B."/>
        </authorList>
    </citation>
    <scope>NUCLEOTIDE SEQUENCE [LARGE SCALE GENOMIC DNA]</scope>
    <source>
        <strain evidence="1 2">54005</strain>
    </source>
</reference>
<accession>X0B1U2</accession>
<dbReference type="Proteomes" id="UP000030663">
    <property type="component" value="Unassembled WGS sequence"/>
</dbReference>
<evidence type="ECO:0000313" key="2">
    <source>
        <dbReference type="Proteomes" id="UP000030663"/>
    </source>
</evidence>
<proteinExistence type="predicted"/>
<organism evidence="1 2">
    <name type="scientific">Fusarium oxysporum f. sp. raphani 54005</name>
    <dbReference type="NCBI Taxonomy" id="1089458"/>
    <lineage>
        <taxon>Eukaryota</taxon>
        <taxon>Fungi</taxon>
        <taxon>Dikarya</taxon>
        <taxon>Ascomycota</taxon>
        <taxon>Pezizomycotina</taxon>
        <taxon>Sordariomycetes</taxon>
        <taxon>Hypocreomycetidae</taxon>
        <taxon>Hypocreales</taxon>
        <taxon>Nectriaceae</taxon>
        <taxon>Fusarium</taxon>
        <taxon>Fusarium oxysporum species complex</taxon>
    </lineage>
</organism>
<dbReference type="AlphaFoldDB" id="X0B1U2"/>
<name>X0B1U2_FUSOX</name>
<gene>
    <name evidence="1" type="ORF">FOQG_19543</name>
</gene>
<evidence type="ECO:0000313" key="1">
    <source>
        <dbReference type="EMBL" id="EXK75691.1"/>
    </source>
</evidence>
<dbReference type="HOGENOM" id="CLU_3242187_0_0_1"/>
<dbReference type="EMBL" id="KI979917">
    <property type="protein sequence ID" value="EXK75691.1"/>
    <property type="molecule type" value="Genomic_DNA"/>
</dbReference>
<sequence>MKGSNFITTAASPSWKGAFVDEYAFEIVNNISNTGLTWLQGPG</sequence>
<keyword evidence="2" id="KW-1185">Reference proteome</keyword>